<feature type="region of interest" description="Disordered" evidence="1">
    <location>
        <begin position="524"/>
        <end position="548"/>
    </location>
</feature>
<feature type="region of interest" description="Disordered" evidence="1">
    <location>
        <begin position="171"/>
        <end position="218"/>
    </location>
</feature>
<dbReference type="EMBL" id="BDIP01000248">
    <property type="protein sequence ID" value="GIQ80818.1"/>
    <property type="molecule type" value="Genomic_DNA"/>
</dbReference>
<feature type="compositionally biased region" description="Basic and acidic residues" evidence="1">
    <location>
        <begin position="406"/>
        <end position="415"/>
    </location>
</feature>
<sequence>MADSDMVGQIQAPLDLLREALDGTVVVSCHGHRELTGRLHAFDQHCNLLIGDARETHLRITIDTATMEETQEWFVVYVALSNPASILTPTLPIPLMSHIAIMADLDVTGVQEGVWLAGQVPKLTEQAAPTDTEDRYAQDRAAVLSATSKGGKALVERELFLRNRGTGSRVVQNRPKPVYNGHIPLLPDDVSDLSSDSEEEPTPGSLRTQTRYRMSERKRQRNVAFMRGVSRKRRTVTQETATIVEPKFASTLPRSPAFSIGLRRTLDTSPHGSRAGSRPGSRSRSRGGGSPTRRRPSTAGARGKRGGRESGSEMTRGDTPDIPSRPETAPANEGRDTGDADTVTDADHALSRAAQLVGSGSLTPPEDMAGGAVSMGGGRERQRPRTGTPASRARPASAAAAPTKTPRPESAAERRARLRPPSNRDASRFGISTSFGRDSPKGKKPKQGAKRPQSSLAVMSGIGVSGRLSGGGGGMTQRPASSMSKQRERGREREGQKEGGRGSALGTDLGAYLQGYRQRSASACRASREAEAERKERQNVFPTRPSSGYGMARILAAVHSARTGGDRPKNRQPLGVRPATAEGVREVERERERETKARPSTASQRGRQRKTLTYTQDGRLVDNRPGTAAPILRGGERKGPSTSTSVHSAKGRRGVALARERVGSAAARRRPLSTPRTSGAATTAMDTKTSCTKGSRGAVSASRGGSLARGENARPATAASTKRPPLPGIKGTKGSKAAKAAKGEDTGKRRAPPADGWAVREALVQEFLSDQSMPPAEVRHFTQTMFQMAGTVRLAPRPKSKKPQGMASQTAREAMVYDRNGGIPSSFVVPPASRGGVRDDPSADRDKGKTELMAWDKTHVSTRYAGTFRVSSATASRLDMEDLRGTDVGPKDTRSAEDYLGKNVAVPSLGPPSGYKGRNTSVRGVNASRQGGRATPSIIDASVVPSITRRPAIYLQQVYQ</sequence>
<feature type="compositionally biased region" description="Basic and acidic residues" evidence="1">
    <location>
        <begin position="485"/>
        <end position="500"/>
    </location>
</feature>
<dbReference type="InterPro" id="IPR001163">
    <property type="entry name" value="Sm_dom_euk/arc"/>
</dbReference>
<feature type="compositionally biased region" description="Polar residues" evidence="1">
    <location>
        <begin position="918"/>
        <end position="929"/>
    </location>
</feature>
<dbReference type="Gene3D" id="2.30.30.100">
    <property type="match status" value="1"/>
</dbReference>
<feature type="region of interest" description="Disordered" evidence="1">
    <location>
        <begin position="263"/>
        <end position="508"/>
    </location>
</feature>
<name>A0A9K3GFB6_9EUKA</name>
<feature type="compositionally biased region" description="Basic and acidic residues" evidence="1">
    <location>
        <begin position="526"/>
        <end position="538"/>
    </location>
</feature>
<protein>
    <recommendedName>
        <fullName evidence="2">Sm domain-containing protein</fullName>
    </recommendedName>
</protein>
<feature type="compositionally biased region" description="Polar residues" evidence="1">
    <location>
        <begin position="674"/>
        <end position="693"/>
    </location>
</feature>
<evidence type="ECO:0000256" key="1">
    <source>
        <dbReference type="SAM" id="MobiDB-lite"/>
    </source>
</evidence>
<accession>A0A9K3GFB6</accession>
<feature type="compositionally biased region" description="Acidic residues" evidence="1">
    <location>
        <begin position="189"/>
        <end position="201"/>
    </location>
</feature>
<feature type="compositionally biased region" description="Polar residues" evidence="1">
    <location>
        <begin position="598"/>
        <end position="616"/>
    </location>
</feature>
<feature type="compositionally biased region" description="Low complexity" evidence="1">
    <location>
        <begin position="728"/>
        <end position="740"/>
    </location>
</feature>
<dbReference type="InterPro" id="IPR010920">
    <property type="entry name" value="LSM_dom_sf"/>
</dbReference>
<feature type="compositionally biased region" description="Basic and acidic residues" evidence="1">
    <location>
        <begin position="583"/>
        <end position="597"/>
    </location>
</feature>
<dbReference type="Proteomes" id="UP000265618">
    <property type="component" value="Unassembled WGS sequence"/>
</dbReference>
<keyword evidence="4" id="KW-1185">Reference proteome</keyword>
<feature type="domain" description="Sm" evidence="2">
    <location>
        <begin position="15"/>
        <end position="80"/>
    </location>
</feature>
<dbReference type="SUPFAM" id="SSF50182">
    <property type="entry name" value="Sm-like ribonucleoproteins"/>
    <property type="match status" value="1"/>
</dbReference>
<dbReference type="SMART" id="SM00651">
    <property type="entry name" value="Sm"/>
    <property type="match status" value="1"/>
</dbReference>
<feature type="region of interest" description="Disordered" evidence="1">
    <location>
        <begin position="903"/>
        <end position="936"/>
    </location>
</feature>
<proteinExistence type="predicted"/>
<dbReference type="Pfam" id="PF01423">
    <property type="entry name" value="LSM"/>
    <property type="match status" value="1"/>
</dbReference>
<organism evidence="3 4">
    <name type="scientific">Kipferlia bialata</name>
    <dbReference type="NCBI Taxonomy" id="797122"/>
    <lineage>
        <taxon>Eukaryota</taxon>
        <taxon>Metamonada</taxon>
        <taxon>Carpediemonas-like organisms</taxon>
        <taxon>Kipferlia</taxon>
    </lineage>
</organism>
<feature type="compositionally biased region" description="Basic and acidic residues" evidence="1">
    <location>
        <begin position="836"/>
        <end position="848"/>
    </location>
</feature>
<feature type="compositionally biased region" description="Low complexity" evidence="1">
    <location>
        <begin position="388"/>
        <end position="404"/>
    </location>
</feature>
<feature type="region of interest" description="Disordered" evidence="1">
    <location>
        <begin position="823"/>
        <end position="848"/>
    </location>
</feature>
<feature type="compositionally biased region" description="Low complexity" evidence="1">
    <location>
        <begin position="694"/>
        <end position="710"/>
    </location>
</feature>
<dbReference type="GO" id="GO:0003723">
    <property type="term" value="F:RNA binding"/>
    <property type="evidence" value="ECO:0007669"/>
    <property type="project" value="InterPro"/>
</dbReference>
<evidence type="ECO:0000313" key="4">
    <source>
        <dbReference type="Proteomes" id="UP000265618"/>
    </source>
</evidence>
<evidence type="ECO:0000259" key="2">
    <source>
        <dbReference type="SMART" id="SM00651"/>
    </source>
</evidence>
<dbReference type="InterPro" id="IPR040002">
    <property type="entry name" value="Sm-like_LSM3"/>
</dbReference>
<gene>
    <name evidence="3" type="ORF">KIPB_001678</name>
</gene>
<evidence type="ECO:0000313" key="3">
    <source>
        <dbReference type="EMBL" id="GIQ80818.1"/>
    </source>
</evidence>
<feature type="region of interest" description="Disordered" evidence="1">
    <location>
        <begin position="561"/>
        <end position="756"/>
    </location>
</feature>
<dbReference type="PANTHER" id="PTHR13110">
    <property type="entry name" value="U6 SNRNA-ASSOCIATED SM-LIKE PROTEIN LSM3"/>
    <property type="match status" value="1"/>
</dbReference>
<reference evidence="3 4" key="1">
    <citation type="journal article" date="2018" name="PLoS ONE">
        <title>The draft genome of Kipferlia bialata reveals reductive genome evolution in fornicate parasites.</title>
        <authorList>
            <person name="Tanifuji G."/>
            <person name="Takabayashi S."/>
            <person name="Kume K."/>
            <person name="Takagi M."/>
            <person name="Nakayama T."/>
            <person name="Kamikawa R."/>
            <person name="Inagaki Y."/>
            <person name="Hashimoto T."/>
        </authorList>
    </citation>
    <scope>NUCLEOTIDE SEQUENCE [LARGE SCALE GENOMIC DNA]</scope>
    <source>
        <strain evidence="3">NY0173</strain>
    </source>
</reference>
<dbReference type="AlphaFoldDB" id="A0A9K3GFB6"/>
<feature type="compositionally biased region" description="Basic and acidic residues" evidence="1">
    <location>
        <begin position="306"/>
        <end position="319"/>
    </location>
</feature>
<comment type="caution">
    <text evidence="3">The sequence shown here is derived from an EMBL/GenBank/DDBJ whole genome shotgun (WGS) entry which is preliminary data.</text>
</comment>
<feature type="compositionally biased region" description="Low complexity" evidence="1">
    <location>
        <begin position="269"/>
        <end position="282"/>
    </location>
</feature>